<keyword evidence="4 6" id="KW-1133">Transmembrane helix</keyword>
<organism evidence="7 8">
    <name type="scientific">Equus asinus</name>
    <name type="common">Donkey</name>
    <name type="synonym">Equus africanus asinus</name>
    <dbReference type="NCBI Taxonomy" id="9793"/>
    <lineage>
        <taxon>Eukaryota</taxon>
        <taxon>Metazoa</taxon>
        <taxon>Chordata</taxon>
        <taxon>Craniata</taxon>
        <taxon>Vertebrata</taxon>
        <taxon>Euteleostomi</taxon>
        <taxon>Mammalia</taxon>
        <taxon>Eutheria</taxon>
        <taxon>Laurasiatheria</taxon>
        <taxon>Perissodactyla</taxon>
        <taxon>Equidae</taxon>
        <taxon>Equus</taxon>
    </lineage>
</organism>
<protein>
    <recommendedName>
        <fullName evidence="9">Transmembrane 4 L6 family member 1</fullName>
    </recommendedName>
</protein>
<dbReference type="PANTHER" id="PTHR14198:SF20">
    <property type="entry name" value="TRANSMEMBRANE 4 L SIX FAMILY MEMBER 1A"/>
    <property type="match status" value="1"/>
</dbReference>
<comment type="similarity">
    <text evidence="2">Belongs to the L6 tetraspanin family.</text>
</comment>
<evidence type="ECO:0000256" key="5">
    <source>
        <dbReference type="ARBA" id="ARBA00023136"/>
    </source>
</evidence>
<feature type="transmembrane region" description="Helical" evidence="6">
    <location>
        <begin position="44"/>
        <end position="62"/>
    </location>
</feature>
<evidence type="ECO:0000256" key="4">
    <source>
        <dbReference type="ARBA" id="ARBA00022989"/>
    </source>
</evidence>
<dbReference type="PANTHER" id="PTHR14198">
    <property type="entry name" value="TRANSMEMBRANE 4 L6 FAMILY MEMBER 1-RELATED"/>
    <property type="match status" value="1"/>
</dbReference>
<reference evidence="7 8" key="1">
    <citation type="journal article" date="2020" name="Nat. Commun.">
        <title>Donkey genomes provide new insights into domestication and selection for coat color.</title>
        <authorList>
            <person name="Wang"/>
            <person name="C."/>
            <person name="Li"/>
            <person name="H."/>
            <person name="Guo"/>
            <person name="Y."/>
            <person name="Huang"/>
            <person name="J."/>
            <person name="Sun"/>
            <person name="Y."/>
            <person name="Min"/>
            <person name="J."/>
            <person name="Wang"/>
            <person name="J."/>
            <person name="Fang"/>
            <person name="X."/>
            <person name="Zhao"/>
            <person name="Z."/>
            <person name="Wang"/>
            <person name="S."/>
            <person name="Zhang"/>
            <person name="Y."/>
            <person name="Liu"/>
            <person name="Q."/>
            <person name="Jiang"/>
            <person name="Q."/>
            <person name="Wang"/>
            <person name="X."/>
            <person name="Guo"/>
            <person name="Y."/>
            <person name="Yang"/>
            <person name="C."/>
            <person name="Wang"/>
            <person name="Y."/>
            <person name="Tian"/>
            <person name="F."/>
            <person name="Zhuang"/>
            <person name="G."/>
            <person name="Fan"/>
            <person name="Y."/>
            <person name="Gao"/>
            <person name="Q."/>
            <person name="Li"/>
            <person name="Y."/>
            <person name="Ju"/>
            <person name="Z."/>
            <person name="Li"/>
            <person name="J."/>
            <person name="Li"/>
            <person name="R."/>
            <person name="Hou"/>
            <person name="M."/>
            <person name="Yang"/>
            <person name="G."/>
            <person name="Liu"/>
            <person name="G."/>
            <person name="Liu"/>
            <person name="W."/>
            <person name="Guo"/>
            <person name="J."/>
            <person name="Pan"/>
            <person name="S."/>
            <person name="Fan"/>
            <person name="G."/>
            <person name="Zhang"/>
            <person name="W."/>
            <person name="Zhang"/>
            <person name="R."/>
            <person name="Yu"/>
            <person name="J."/>
            <person name="Zhang"/>
            <person name="X."/>
            <person name="Yin"/>
            <person name="Q."/>
            <person name="Ji"/>
            <person name="C."/>
            <person name="Jin"/>
            <person name="Y."/>
            <person name="Yue"/>
            <person name="G."/>
            <person name="Liu"/>
            <person name="M."/>
            <person name="Xu"/>
            <person name="J."/>
            <person name="Liu"/>
            <person name="S."/>
            <person name="Jordana"/>
            <person name="J."/>
            <person name="Noce"/>
            <person name="A."/>
            <person name="Amills"/>
            <person name="M."/>
            <person name="Wu"/>
            <person name="D.D."/>
            <person name="Li"/>
            <person name="S."/>
            <person name="Zhou"/>
            <person name="X. and Zhong"/>
            <person name="J."/>
        </authorList>
    </citation>
    <scope>NUCLEOTIDE SEQUENCE [LARGE SCALE GENOMIC DNA]</scope>
</reference>
<sequence>MCSETGSRCTGMLLLALATAAIIANLLLYFPNGQVLEPAKITDLVWFFHGFLGAGLLVRMRLPYLLQLKGIPKHPSSHRAMLFPVLLATQGTAGALYCVVISSLGLLSGPFCDTGNGNYTYPFRNNTLDYLFNQPAWAACQEPEQIVLWNVVLFSILLGIGVVEAVLCLSQVISGLCDIFCGTCVRKGQPDCFFSFPLALPLTRTQTHDSQMRDV</sequence>
<dbReference type="GO" id="GO:0016020">
    <property type="term" value="C:membrane"/>
    <property type="evidence" value="ECO:0007669"/>
    <property type="project" value="UniProtKB-SubCell"/>
</dbReference>
<dbReference type="Proteomes" id="UP000694387">
    <property type="component" value="Chromosome 20"/>
</dbReference>
<feature type="transmembrane region" description="Helical" evidence="6">
    <location>
        <begin position="146"/>
        <end position="169"/>
    </location>
</feature>
<proteinExistence type="inferred from homology"/>
<dbReference type="GeneTree" id="ENSGT01030000234590"/>
<evidence type="ECO:0008006" key="9">
    <source>
        <dbReference type="Google" id="ProtNLM"/>
    </source>
</evidence>
<reference evidence="7" key="3">
    <citation type="submission" date="2025-09" db="UniProtKB">
        <authorList>
            <consortium name="Ensembl"/>
        </authorList>
    </citation>
    <scope>IDENTIFICATION</scope>
</reference>
<name>A0A8C4LYI6_EQUAS</name>
<feature type="transmembrane region" description="Helical" evidence="6">
    <location>
        <begin position="12"/>
        <end position="32"/>
    </location>
</feature>
<dbReference type="AlphaFoldDB" id="A0A8C4LYI6"/>
<evidence type="ECO:0000256" key="2">
    <source>
        <dbReference type="ARBA" id="ARBA00006193"/>
    </source>
</evidence>
<keyword evidence="8" id="KW-1185">Reference proteome</keyword>
<keyword evidence="3 6" id="KW-0812">Transmembrane</keyword>
<evidence type="ECO:0000313" key="7">
    <source>
        <dbReference type="Ensembl" id="ENSEASP00005017694.2"/>
    </source>
</evidence>
<feature type="transmembrane region" description="Helical" evidence="6">
    <location>
        <begin position="82"/>
        <end position="107"/>
    </location>
</feature>
<dbReference type="InterPro" id="IPR008661">
    <property type="entry name" value="L6_membrane"/>
</dbReference>
<reference evidence="7" key="2">
    <citation type="submission" date="2025-08" db="UniProtKB">
        <authorList>
            <consortium name="Ensembl"/>
        </authorList>
    </citation>
    <scope>IDENTIFICATION</scope>
</reference>
<accession>A0A8C4LYI6</accession>
<evidence type="ECO:0000256" key="6">
    <source>
        <dbReference type="SAM" id="Phobius"/>
    </source>
</evidence>
<dbReference type="Ensembl" id="ENSEAST00005019214.2">
    <property type="protein sequence ID" value="ENSEASP00005017694.2"/>
    <property type="gene ID" value="ENSEASG00005012238.2"/>
</dbReference>
<comment type="subcellular location">
    <subcellularLocation>
        <location evidence="1">Membrane</location>
        <topology evidence="1">Multi-pass membrane protein</topology>
    </subcellularLocation>
</comment>
<keyword evidence="5 6" id="KW-0472">Membrane</keyword>
<evidence type="ECO:0000256" key="3">
    <source>
        <dbReference type="ARBA" id="ARBA00022692"/>
    </source>
</evidence>
<evidence type="ECO:0000313" key="8">
    <source>
        <dbReference type="Proteomes" id="UP000694387"/>
    </source>
</evidence>
<evidence type="ECO:0000256" key="1">
    <source>
        <dbReference type="ARBA" id="ARBA00004141"/>
    </source>
</evidence>
<dbReference type="Pfam" id="PF05805">
    <property type="entry name" value="L6_membrane"/>
    <property type="match status" value="1"/>
</dbReference>